<protein>
    <submittedName>
        <fullName evidence="13">CDP-alcohol phosphatidyltransferase family protein</fullName>
    </submittedName>
</protein>
<dbReference type="InterPro" id="IPR050324">
    <property type="entry name" value="CDP-alcohol_PTase-I"/>
</dbReference>
<dbReference type="Proteomes" id="UP000275256">
    <property type="component" value="Unassembled WGS sequence"/>
</dbReference>
<evidence type="ECO:0000256" key="4">
    <source>
        <dbReference type="ARBA" id="ARBA00022679"/>
    </source>
</evidence>
<dbReference type="EMBL" id="REFW01000002">
    <property type="protein sequence ID" value="RMB60326.1"/>
    <property type="molecule type" value="Genomic_DNA"/>
</dbReference>
<dbReference type="UniPathway" id="UPA00085"/>
<evidence type="ECO:0000256" key="6">
    <source>
        <dbReference type="ARBA" id="ARBA00022989"/>
    </source>
</evidence>
<keyword evidence="6 12" id="KW-1133">Transmembrane helix</keyword>
<comment type="caution">
    <text evidence="13">The sequence shown here is derived from an EMBL/GenBank/DDBJ whole genome shotgun (WGS) entry which is preliminary data.</text>
</comment>
<dbReference type="InterPro" id="IPR004570">
    <property type="entry name" value="Phosphatidylglycerol_P_synth"/>
</dbReference>
<keyword evidence="4 11" id="KW-0808">Transferase</keyword>
<evidence type="ECO:0000256" key="3">
    <source>
        <dbReference type="ARBA" id="ARBA00022516"/>
    </source>
</evidence>
<feature type="transmembrane region" description="Helical" evidence="12">
    <location>
        <begin position="148"/>
        <end position="169"/>
    </location>
</feature>
<accession>A0A3M0GSN3</accession>
<dbReference type="Pfam" id="PF01066">
    <property type="entry name" value="CDP-OH_P_transf"/>
    <property type="match status" value="1"/>
</dbReference>
<dbReference type="PIRSF" id="PIRSF000847">
    <property type="entry name" value="Phos_ph_gly_syn"/>
    <property type="match status" value="1"/>
</dbReference>
<evidence type="ECO:0000256" key="11">
    <source>
        <dbReference type="RuleBase" id="RU003750"/>
    </source>
</evidence>
<dbReference type="InterPro" id="IPR043130">
    <property type="entry name" value="CDP-OH_PTrfase_TM_dom"/>
</dbReference>
<evidence type="ECO:0000256" key="1">
    <source>
        <dbReference type="ARBA" id="ARBA00004141"/>
    </source>
</evidence>
<keyword evidence="9" id="KW-0594">Phospholipid biosynthesis</keyword>
<dbReference type="GO" id="GO:0046474">
    <property type="term" value="P:glycerophospholipid biosynthetic process"/>
    <property type="evidence" value="ECO:0007669"/>
    <property type="project" value="TreeGrafter"/>
</dbReference>
<feature type="transmembrane region" description="Helical" evidence="12">
    <location>
        <begin position="68"/>
        <end position="93"/>
    </location>
</feature>
<dbReference type="InterPro" id="IPR048254">
    <property type="entry name" value="CDP_ALCOHOL_P_TRANSF_CS"/>
</dbReference>
<dbReference type="PROSITE" id="PS00379">
    <property type="entry name" value="CDP_ALCOHOL_P_TRANSF"/>
    <property type="match status" value="1"/>
</dbReference>
<sequence length="187" mass="20188">MTVPNVLSFIRLLAVGVFGWLILAGQDVAAVVLLVLSGVTDWLDGFLARRLKQRTELGAKLDPVADRLYILMAIIALTVRGIVPWWLLAVLLARDVMLLALVPSLRRSGIVALPVNYVGKAATMCLLLAIPLILLASSPTLHVMFAGWVGWPLGVLGAGLYWWAGAIYLHQTVALSRKRRSGADAAT</sequence>
<dbReference type="Gene3D" id="1.20.120.1760">
    <property type="match status" value="1"/>
</dbReference>
<keyword evidence="5 12" id="KW-0812">Transmembrane</keyword>
<proteinExistence type="inferred from homology"/>
<dbReference type="GO" id="GO:0008444">
    <property type="term" value="F:CDP-diacylglycerol-glycerol-3-phosphate 3-phosphatidyltransferase activity"/>
    <property type="evidence" value="ECO:0007669"/>
    <property type="project" value="InterPro"/>
</dbReference>
<gene>
    <name evidence="13" type="ORF">EAX62_10425</name>
</gene>
<dbReference type="AlphaFoldDB" id="A0A3M0GSN3"/>
<evidence type="ECO:0000256" key="2">
    <source>
        <dbReference type="ARBA" id="ARBA00010441"/>
    </source>
</evidence>
<name>A0A3M0GSN3_9ACTN</name>
<dbReference type="OrthoDB" id="9796672at2"/>
<evidence type="ECO:0000256" key="10">
    <source>
        <dbReference type="ARBA" id="ARBA00023264"/>
    </source>
</evidence>
<comment type="similarity">
    <text evidence="2 11">Belongs to the CDP-alcohol phosphatidyltransferase class-I family.</text>
</comment>
<dbReference type="PANTHER" id="PTHR14269">
    <property type="entry name" value="CDP-DIACYLGLYCEROL--GLYCEROL-3-PHOSPHATE 3-PHOSPHATIDYLTRANSFERASE-RELATED"/>
    <property type="match status" value="1"/>
</dbReference>
<evidence type="ECO:0000256" key="5">
    <source>
        <dbReference type="ARBA" id="ARBA00022692"/>
    </source>
</evidence>
<organism evidence="13 14">
    <name type="scientific">Tessaracoccus antarcticus</name>
    <dbReference type="NCBI Taxonomy" id="2479848"/>
    <lineage>
        <taxon>Bacteria</taxon>
        <taxon>Bacillati</taxon>
        <taxon>Actinomycetota</taxon>
        <taxon>Actinomycetes</taxon>
        <taxon>Propionibacteriales</taxon>
        <taxon>Propionibacteriaceae</taxon>
        <taxon>Tessaracoccus</taxon>
    </lineage>
</organism>
<keyword evidence="7" id="KW-0443">Lipid metabolism</keyword>
<dbReference type="RefSeq" id="WP_121901806.1">
    <property type="nucleotide sequence ID" value="NZ_REFW01000002.1"/>
</dbReference>
<evidence type="ECO:0000256" key="8">
    <source>
        <dbReference type="ARBA" id="ARBA00023136"/>
    </source>
</evidence>
<evidence type="ECO:0000256" key="7">
    <source>
        <dbReference type="ARBA" id="ARBA00023098"/>
    </source>
</evidence>
<evidence type="ECO:0000256" key="12">
    <source>
        <dbReference type="SAM" id="Phobius"/>
    </source>
</evidence>
<keyword evidence="8 12" id="KW-0472">Membrane</keyword>
<keyword evidence="14" id="KW-1185">Reference proteome</keyword>
<keyword evidence="10" id="KW-1208">Phospholipid metabolism</keyword>
<dbReference type="PANTHER" id="PTHR14269:SF62">
    <property type="entry name" value="CDP-DIACYLGLYCEROL--GLYCEROL-3-PHOSPHATE 3-PHOSPHATIDYLTRANSFERASE 1, CHLOROPLASTIC"/>
    <property type="match status" value="1"/>
</dbReference>
<evidence type="ECO:0000256" key="9">
    <source>
        <dbReference type="ARBA" id="ARBA00023209"/>
    </source>
</evidence>
<dbReference type="GO" id="GO:0016020">
    <property type="term" value="C:membrane"/>
    <property type="evidence" value="ECO:0007669"/>
    <property type="project" value="UniProtKB-SubCell"/>
</dbReference>
<keyword evidence="3" id="KW-0444">Lipid biosynthesis</keyword>
<evidence type="ECO:0000313" key="14">
    <source>
        <dbReference type="Proteomes" id="UP000275256"/>
    </source>
</evidence>
<comment type="subcellular location">
    <subcellularLocation>
        <location evidence="1">Membrane</location>
        <topology evidence="1">Multi-pass membrane protein</topology>
    </subcellularLocation>
</comment>
<feature type="transmembrane region" description="Helical" evidence="12">
    <location>
        <begin position="114"/>
        <end position="136"/>
    </location>
</feature>
<evidence type="ECO:0000313" key="13">
    <source>
        <dbReference type="EMBL" id="RMB60326.1"/>
    </source>
</evidence>
<dbReference type="InterPro" id="IPR000462">
    <property type="entry name" value="CDP-OH_P_trans"/>
</dbReference>
<reference evidence="13 14" key="1">
    <citation type="submission" date="2018-10" db="EMBL/GenBank/DDBJ databases">
        <title>Tessaracoccus antarcticuss sp. nov., isolated from sediment.</title>
        <authorList>
            <person name="Zhou L.Y."/>
            <person name="Du Z.J."/>
        </authorList>
    </citation>
    <scope>NUCLEOTIDE SEQUENCE [LARGE SCALE GENOMIC DNA]</scope>
    <source>
        <strain evidence="13 14">JDX10</strain>
    </source>
</reference>